<accession>A0A9P6TV46</accession>
<dbReference type="Pfam" id="PF00248">
    <property type="entry name" value="Aldo_ket_red"/>
    <property type="match status" value="1"/>
</dbReference>
<evidence type="ECO:0000313" key="4">
    <source>
        <dbReference type="Proteomes" id="UP000726737"/>
    </source>
</evidence>
<protein>
    <recommendedName>
        <fullName evidence="2">NADP-dependent oxidoreductase domain-containing protein</fullName>
    </recommendedName>
</protein>
<dbReference type="InterPro" id="IPR020471">
    <property type="entry name" value="AKR"/>
</dbReference>
<sequence>MTSPTSRAISRLGIGTYRLALGVPEHERVLYKALERQEDPRLNLNLIDTSSNYSNGRSEQLIGKVLSNPRKNTLRRNEVAIATKFGYIMNENMRLLSEGAFQRVPPEEIVTYSRECYHCIHPEFMRDQLTRSLERLNTKYVDIFFVHNPEYFLMTNMSAEMNVKKQQNILLGRMSVLFEALEREIERGRIRSYGISSNSFALKPAHAHFLPYQALVKMATQAFDRVREQREIEIKLFQENLTKHDRIAQAMEASSTSSSPSTPKPAVGGGYQTTKSISRSSHGLKFLQMPGNLLEMEGVLTTAKWAKSHDLNVFVNRPLNAISPVLGAVRLASYPAPQSPTYSQGKARVLETLSNVERQYENLQPKMRSLKRMIKDMDASLKNDKLSIMQEEST</sequence>
<dbReference type="GO" id="GO:0016491">
    <property type="term" value="F:oxidoreductase activity"/>
    <property type="evidence" value="ECO:0007669"/>
    <property type="project" value="InterPro"/>
</dbReference>
<dbReference type="OrthoDB" id="48988at2759"/>
<dbReference type="PANTHER" id="PTHR42686:SF1">
    <property type="entry name" value="GH17980P-RELATED"/>
    <property type="match status" value="1"/>
</dbReference>
<name>A0A9P6TV46_9FUNG</name>
<evidence type="ECO:0000256" key="1">
    <source>
        <dbReference type="SAM" id="MobiDB-lite"/>
    </source>
</evidence>
<dbReference type="Proteomes" id="UP000726737">
    <property type="component" value="Unassembled WGS sequence"/>
</dbReference>
<dbReference type="SUPFAM" id="SSF51430">
    <property type="entry name" value="NAD(P)-linked oxidoreductase"/>
    <property type="match status" value="1"/>
</dbReference>
<dbReference type="Gene3D" id="3.20.20.100">
    <property type="entry name" value="NADP-dependent oxidoreductase domain"/>
    <property type="match status" value="1"/>
</dbReference>
<dbReference type="EMBL" id="JAAAJA010001184">
    <property type="protein sequence ID" value="KAG0247869.1"/>
    <property type="molecule type" value="Genomic_DNA"/>
</dbReference>
<organism evidence="3 4">
    <name type="scientific">Mortierella polycephala</name>
    <dbReference type="NCBI Taxonomy" id="41804"/>
    <lineage>
        <taxon>Eukaryota</taxon>
        <taxon>Fungi</taxon>
        <taxon>Fungi incertae sedis</taxon>
        <taxon>Mucoromycota</taxon>
        <taxon>Mortierellomycotina</taxon>
        <taxon>Mortierellomycetes</taxon>
        <taxon>Mortierellales</taxon>
        <taxon>Mortierellaceae</taxon>
        <taxon>Mortierella</taxon>
    </lineage>
</organism>
<comment type="caution">
    <text evidence="3">The sequence shown here is derived from an EMBL/GenBank/DDBJ whole genome shotgun (WGS) entry which is preliminary data.</text>
</comment>
<feature type="non-terminal residue" evidence="3">
    <location>
        <position position="394"/>
    </location>
</feature>
<dbReference type="PANTHER" id="PTHR42686">
    <property type="entry name" value="GH17980P-RELATED"/>
    <property type="match status" value="1"/>
</dbReference>
<proteinExistence type="predicted"/>
<reference evidence="3" key="1">
    <citation type="journal article" date="2020" name="Fungal Divers.">
        <title>Resolving the Mortierellaceae phylogeny through synthesis of multi-gene phylogenetics and phylogenomics.</title>
        <authorList>
            <person name="Vandepol N."/>
            <person name="Liber J."/>
            <person name="Desiro A."/>
            <person name="Na H."/>
            <person name="Kennedy M."/>
            <person name="Barry K."/>
            <person name="Grigoriev I.V."/>
            <person name="Miller A.N."/>
            <person name="O'Donnell K."/>
            <person name="Stajich J.E."/>
            <person name="Bonito G."/>
        </authorList>
    </citation>
    <scope>NUCLEOTIDE SEQUENCE</scope>
    <source>
        <strain evidence="3">KOD948</strain>
    </source>
</reference>
<gene>
    <name evidence="3" type="ORF">BG011_000800</name>
</gene>
<dbReference type="AlphaFoldDB" id="A0A9P6TV46"/>
<dbReference type="CDD" id="cd19099">
    <property type="entry name" value="AKR_unchar"/>
    <property type="match status" value="1"/>
</dbReference>
<feature type="domain" description="NADP-dependent oxidoreductase" evidence="2">
    <location>
        <begin position="12"/>
        <end position="200"/>
    </location>
</feature>
<dbReference type="GO" id="GO:0005829">
    <property type="term" value="C:cytosol"/>
    <property type="evidence" value="ECO:0007669"/>
    <property type="project" value="TreeGrafter"/>
</dbReference>
<dbReference type="InterPro" id="IPR036812">
    <property type="entry name" value="NAD(P)_OxRdtase_dom_sf"/>
</dbReference>
<keyword evidence="4" id="KW-1185">Reference proteome</keyword>
<dbReference type="InterPro" id="IPR023210">
    <property type="entry name" value="NADP_OxRdtase_dom"/>
</dbReference>
<feature type="region of interest" description="Disordered" evidence="1">
    <location>
        <begin position="250"/>
        <end position="274"/>
    </location>
</feature>
<evidence type="ECO:0000259" key="2">
    <source>
        <dbReference type="Pfam" id="PF00248"/>
    </source>
</evidence>
<evidence type="ECO:0000313" key="3">
    <source>
        <dbReference type="EMBL" id="KAG0247869.1"/>
    </source>
</evidence>